<keyword evidence="2" id="KW-1185">Reference proteome</keyword>
<reference evidence="1 2" key="1">
    <citation type="submission" date="2018-05" db="EMBL/GenBank/DDBJ databases">
        <title>Genome of Sphingosinicella humi QZX222.</title>
        <authorList>
            <person name="Qiao Z."/>
            <person name="Wang G."/>
        </authorList>
    </citation>
    <scope>NUCLEOTIDE SEQUENCE [LARGE SCALE GENOMIC DNA]</scope>
    <source>
        <strain evidence="1 2">QZX222</strain>
    </source>
</reference>
<dbReference type="AlphaFoldDB" id="A0A2U2J0T3"/>
<dbReference type="OrthoDB" id="582619at2"/>
<accession>A0A2U2J0T3</accession>
<comment type="caution">
    <text evidence="1">The sequence shown here is derived from an EMBL/GenBank/DDBJ whole genome shotgun (WGS) entry which is preliminary data.</text>
</comment>
<gene>
    <name evidence="1" type="ORF">DF286_02980</name>
</gene>
<name>A0A2U2J0T3_9SPHN</name>
<protein>
    <submittedName>
        <fullName evidence="1">Uncharacterized protein</fullName>
    </submittedName>
</protein>
<dbReference type="EMBL" id="QFFF01000001">
    <property type="protein sequence ID" value="PWG01945.1"/>
    <property type="molecule type" value="Genomic_DNA"/>
</dbReference>
<sequence length="87" mass="9922">MWLVSPAEWEKHDRYGRFARMRDETRRELEIINTVEPRFGSARLARNWYESEPLAGFAGATAMQLVRAGRADEVLGYIEAVDAGVHA</sequence>
<evidence type="ECO:0000313" key="2">
    <source>
        <dbReference type="Proteomes" id="UP000245916"/>
    </source>
</evidence>
<dbReference type="Proteomes" id="UP000245916">
    <property type="component" value="Unassembled WGS sequence"/>
</dbReference>
<proteinExistence type="predicted"/>
<evidence type="ECO:0000313" key="1">
    <source>
        <dbReference type="EMBL" id="PWG01945.1"/>
    </source>
</evidence>
<organism evidence="1 2">
    <name type="scientific">Allosphingosinicella humi</name>
    <dbReference type="NCBI Taxonomy" id="2068657"/>
    <lineage>
        <taxon>Bacteria</taxon>
        <taxon>Pseudomonadati</taxon>
        <taxon>Pseudomonadota</taxon>
        <taxon>Alphaproteobacteria</taxon>
        <taxon>Sphingomonadales</taxon>
        <taxon>Sphingomonadaceae</taxon>
        <taxon>Allosphingosinicella</taxon>
    </lineage>
</organism>